<keyword evidence="2" id="KW-1185">Reference proteome</keyword>
<protein>
    <submittedName>
        <fullName evidence="1">Uncharacterized protein</fullName>
    </submittedName>
</protein>
<name>A0A158E047_9BURK</name>
<sequence length="93" mass="10851">MSVDITDPEVRKDLLSADDDKPGVFTKRLYGRACLEDHPLLKRDKSIQRHPPCQLRTERLEAMGATEPGKRDRLQDWQRIPHKIKTLWTGFEV</sequence>
<gene>
    <name evidence="1" type="ORF">AWB80_07815</name>
</gene>
<organism evidence="1 2">
    <name type="scientific">Caballeronia pedi</name>
    <dbReference type="NCBI Taxonomy" id="1777141"/>
    <lineage>
        <taxon>Bacteria</taxon>
        <taxon>Pseudomonadati</taxon>
        <taxon>Pseudomonadota</taxon>
        <taxon>Betaproteobacteria</taxon>
        <taxon>Burkholderiales</taxon>
        <taxon>Burkholderiaceae</taxon>
        <taxon>Caballeronia</taxon>
    </lineage>
</organism>
<dbReference type="AlphaFoldDB" id="A0A158E047"/>
<reference evidence="1" key="1">
    <citation type="submission" date="2016-01" db="EMBL/GenBank/DDBJ databases">
        <authorList>
            <person name="Peeters C."/>
        </authorList>
    </citation>
    <scope>NUCLEOTIDE SEQUENCE [LARGE SCALE GENOMIC DNA]</scope>
    <source>
        <strain evidence="1">LMG 29323</strain>
    </source>
</reference>
<dbReference type="EMBL" id="FCOE02000057">
    <property type="protein sequence ID" value="SAL00198.1"/>
    <property type="molecule type" value="Genomic_DNA"/>
</dbReference>
<accession>A0A158E047</accession>
<evidence type="ECO:0000313" key="2">
    <source>
        <dbReference type="Proteomes" id="UP000054911"/>
    </source>
</evidence>
<proteinExistence type="predicted"/>
<evidence type="ECO:0000313" key="1">
    <source>
        <dbReference type="EMBL" id="SAL00198.1"/>
    </source>
</evidence>
<dbReference type="Proteomes" id="UP000054911">
    <property type="component" value="Unassembled WGS sequence"/>
</dbReference>
<comment type="caution">
    <text evidence="1">The sequence shown here is derived from an EMBL/GenBank/DDBJ whole genome shotgun (WGS) entry which is preliminary data.</text>
</comment>